<keyword evidence="3" id="KW-1185">Reference proteome</keyword>
<name>A0A8B6C044_MYTGA</name>
<evidence type="ECO:0000313" key="2">
    <source>
        <dbReference type="EMBL" id="VDH98566.1"/>
    </source>
</evidence>
<evidence type="ECO:0008006" key="4">
    <source>
        <dbReference type="Google" id="ProtNLM"/>
    </source>
</evidence>
<evidence type="ECO:0000313" key="3">
    <source>
        <dbReference type="Proteomes" id="UP000596742"/>
    </source>
</evidence>
<organism evidence="2 3">
    <name type="scientific">Mytilus galloprovincialis</name>
    <name type="common">Mediterranean mussel</name>
    <dbReference type="NCBI Taxonomy" id="29158"/>
    <lineage>
        <taxon>Eukaryota</taxon>
        <taxon>Metazoa</taxon>
        <taxon>Spiralia</taxon>
        <taxon>Lophotrochozoa</taxon>
        <taxon>Mollusca</taxon>
        <taxon>Bivalvia</taxon>
        <taxon>Autobranchia</taxon>
        <taxon>Pteriomorphia</taxon>
        <taxon>Mytilida</taxon>
        <taxon>Mytiloidea</taxon>
        <taxon>Mytilidae</taxon>
        <taxon>Mytilinae</taxon>
        <taxon>Mytilus</taxon>
    </lineage>
</organism>
<dbReference type="AlphaFoldDB" id="A0A8B6C044"/>
<sequence>MIPHVYAVIILYTVISLVLLECPRDAEHRIQLCIKSSLPNFGLGPPNDATPPNALKTSIEMSKDSCQSKKLESSAVCMQDFLDQCQGTTDREQLLQRLFDKDKIIETVRYFCSSLNIYEQNAECISNQHEMVTNCSRGETVRYLTILQGNPTYDVLIQANCRFNKIAMSCLENYVFENCGLAAAEFIETITIGQTPPSCEPRQRKYSQTGPKDNSQCLTASIWTTFILLFIKVILK</sequence>
<proteinExistence type="predicted"/>
<accession>A0A8B6C044</accession>
<reference evidence="2" key="1">
    <citation type="submission" date="2018-11" db="EMBL/GenBank/DDBJ databases">
        <authorList>
            <person name="Alioto T."/>
            <person name="Alioto T."/>
        </authorList>
    </citation>
    <scope>NUCLEOTIDE SEQUENCE</scope>
</reference>
<dbReference type="EMBL" id="UYJE01001022">
    <property type="protein sequence ID" value="VDH98566.1"/>
    <property type="molecule type" value="Genomic_DNA"/>
</dbReference>
<evidence type="ECO:0000256" key="1">
    <source>
        <dbReference type="SAM" id="SignalP"/>
    </source>
</evidence>
<keyword evidence="1" id="KW-0732">Signal</keyword>
<dbReference type="Proteomes" id="UP000596742">
    <property type="component" value="Unassembled WGS sequence"/>
</dbReference>
<gene>
    <name evidence="2" type="ORF">MGAL_10B091077</name>
</gene>
<protein>
    <recommendedName>
        <fullName evidence="4">DUF19 domain-containing protein</fullName>
    </recommendedName>
</protein>
<comment type="caution">
    <text evidence="2">The sequence shown here is derived from an EMBL/GenBank/DDBJ whole genome shotgun (WGS) entry which is preliminary data.</text>
</comment>
<feature type="signal peptide" evidence="1">
    <location>
        <begin position="1"/>
        <end position="20"/>
    </location>
</feature>
<feature type="chain" id="PRO_5032461252" description="DUF19 domain-containing protein" evidence="1">
    <location>
        <begin position="21"/>
        <end position="236"/>
    </location>
</feature>
<dbReference type="OrthoDB" id="6108238at2759"/>